<keyword evidence="9" id="KW-1185">Reference proteome</keyword>
<reference evidence="8" key="2">
    <citation type="journal article" date="2023" name="Plants (Basel)">
        <title>Annotation of the Turnera subulata (Passifloraceae) Draft Genome Reveals the S-Locus Evolved after the Divergence of Turneroideae from Passifloroideae in a Stepwise Manner.</title>
        <authorList>
            <person name="Henning P.M."/>
            <person name="Roalson E.H."/>
            <person name="Mir W."/>
            <person name="McCubbin A.G."/>
            <person name="Shore J.S."/>
        </authorList>
    </citation>
    <scope>NUCLEOTIDE SEQUENCE</scope>
    <source>
        <strain evidence="8">F60SS</strain>
    </source>
</reference>
<dbReference type="EMBL" id="JAKUCV010004928">
    <property type="protein sequence ID" value="KAJ4833519.1"/>
    <property type="molecule type" value="Genomic_DNA"/>
</dbReference>
<dbReference type="GO" id="GO:0046983">
    <property type="term" value="F:protein dimerization activity"/>
    <property type="evidence" value="ECO:0007669"/>
    <property type="project" value="InterPro"/>
</dbReference>
<gene>
    <name evidence="8" type="ORF">Tsubulata_030052</name>
</gene>
<evidence type="ECO:0000313" key="8">
    <source>
        <dbReference type="EMBL" id="KAJ4833519.1"/>
    </source>
</evidence>
<keyword evidence="5" id="KW-0539">Nucleus</keyword>
<accession>A0A9Q0J9Q4</accession>
<sequence>MASNSRKRDSDTKNRLNTIKKKASELATLCGVDVGVVYYDGEGNVDTWPEDQDRVKNILLRYNNSKQRTRQQKPRGSVEEVEMKKKKKNNNNVKALEKNNSDSNDGSRKTTMKLIDVVGEDSIDVGDRLVNVVSKRE</sequence>
<organism evidence="8 9">
    <name type="scientific">Turnera subulata</name>
    <dbReference type="NCBI Taxonomy" id="218843"/>
    <lineage>
        <taxon>Eukaryota</taxon>
        <taxon>Viridiplantae</taxon>
        <taxon>Streptophyta</taxon>
        <taxon>Embryophyta</taxon>
        <taxon>Tracheophyta</taxon>
        <taxon>Spermatophyta</taxon>
        <taxon>Magnoliopsida</taxon>
        <taxon>eudicotyledons</taxon>
        <taxon>Gunneridae</taxon>
        <taxon>Pentapetalae</taxon>
        <taxon>rosids</taxon>
        <taxon>fabids</taxon>
        <taxon>Malpighiales</taxon>
        <taxon>Passifloraceae</taxon>
        <taxon>Turnera</taxon>
    </lineage>
</organism>
<evidence type="ECO:0000256" key="5">
    <source>
        <dbReference type="ARBA" id="ARBA00023242"/>
    </source>
</evidence>
<proteinExistence type="predicted"/>
<evidence type="ECO:0000256" key="1">
    <source>
        <dbReference type="ARBA" id="ARBA00004123"/>
    </source>
</evidence>
<dbReference type="GO" id="GO:0003677">
    <property type="term" value="F:DNA binding"/>
    <property type="evidence" value="ECO:0007669"/>
    <property type="project" value="UniProtKB-KW"/>
</dbReference>
<dbReference type="InterPro" id="IPR002100">
    <property type="entry name" value="TF_MADSbox"/>
</dbReference>
<evidence type="ECO:0000256" key="4">
    <source>
        <dbReference type="ARBA" id="ARBA00023163"/>
    </source>
</evidence>
<evidence type="ECO:0000256" key="3">
    <source>
        <dbReference type="ARBA" id="ARBA00023125"/>
    </source>
</evidence>
<dbReference type="Proteomes" id="UP001141552">
    <property type="component" value="Unassembled WGS sequence"/>
</dbReference>
<dbReference type="SUPFAM" id="SSF55455">
    <property type="entry name" value="SRF-like"/>
    <property type="match status" value="1"/>
</dbReference>
<comment type="caution">
    <text evidence="8">The sequence shown here is derived from an EMBL/GenBank/DDBJ whole genome shotgun (WGS) entry which is preliminary data.</text>
</comment>
<keyword evidence="4" id="KW-0804">Transcription</keyword>
<comment type="subcellular location">
    <subcellularLocation>
        <location evidence="1">Nucleus</location>
    </subcellularLocation>
</comment>
<dbReference type="PROSITE" id="PS50066">
    <property type="entry name" value="MADS_BOX_2"/>
    <property type="match status" value="1"/>
</dbReference>
<evidence type="ECO:0000256" key="2">
    <source>
        <dbReference type="ARBA" id="ARBA00023015"/>
    </source>
</evidence>
<evidence type="ECO:0000256" key="6">
    <source>
        <dbReference type="SAM" id="MobiDB-lite"/>
    </source>
</evidence>
<feature type="compositionally biased region" description="Basic and acidic residues" evidence="6">
    <location>
        <begin position="95"/>
        <end position="108"/>
    </location>
</feature>
<dbReference type="GO" id="GO:0005634">
    <property type="term" value="C:nucleus"/>
    <property type="evidence" value="ECO:0007669"/>
    <property type="project" value="UniProtKB-SubCell"/>
</dbReference>
<dbReference type="AlphaFoldDB" id="A0A9Q0J9Q4"/>
<keyword evidence="3" id="KW-0238">DNA-binding</keyword>
<protein>
    <recommendedName>
        <fullName evidence="7">MADS-box domain-containing protein</fullName>
    </recommendedName>
</protein>
<dbReference type="InterPro" id="IPR036879">
    <property type="entry name" value="TF_MADSbox_sf"/>
</dbReference>
<feature type="domain" description="MADS-box" evidence="7">
    <location>
        <begin position="1"/>
        <end position="52"/>
    </location>
</feature>
<reference evidence="8" key="1">
    <citation type="submission" date="2022-02" db="EMBL/GenBank/DDBJ databases">
        <authorList>
            <person name="Henning P.M."/>
            <person name="McCubbin A.G."/>
            <person name="Shore J.S."/>
        </authorList>
    </citation>
    <scope>NUCLEOTIDE SEQUENCE</scope>
    <source>
        <strain evidence="8">F60SS</strain>
        <tissue evidence="8">Leaves</tissue>
    </source>
</reference>
<feature type="region of interest" description="Disordered" evidence="6">
    <location>
        <begin position="62"/>
        <end position="109"/>
    </location>
</feature>
<dbReference type="Gene3D" id="3.40.1810.10">
    <property type="entry name" value="Transcription factor, MADS-box"/>
    <property type="match status" value="1"/>
</dbReference>
<name>A0A9Q0J9Q4_9ROSI</name>
<keyword evidence="2" id="KW-0805">Transcription regulation</keyword>
<evidence type="ECO:0000259" key="7">
    <source>
        <dbReference type="PROSITE" id="PS50066"/>
    </source>
</evidence>
<dbReference type="OrthoDB" id="848225at2759"/>
<dbReference type="Pfam" id="PF00319">
    <property type="entry name" value="SRF-TF"/>
    <property type="match status" value="1"/>
</dbReference>
<evidence type="ECO:0000313" key="9">
    <source>
        <dbReference type="Proteomes" id="UP001141552"/>
    </source>
</evidence>